<comment type="caution">
    <text evidence="3">The sequence shown here is derived from an EMBL/GenBank/DDBJ whole genome shotgun (WGS) entry which is preliminary data.</text>
</comment>
<evidence type="ECO:0000259" key="2">
    <source>
        <dbReference type="Pfam" id="PF26607"/>
    </source>
</evidence>
<dbReference type="Gene3D" id="2.120.10.70">
    <property type="entry name" value="Fucose-specific lectin"/>
    <property type="match status" value="2"/>
</dbReference>
<reference evidence="3 4" key="1">
    <citation type="submission" date="2020-03" db="EMBL/GenBank/DDBJ databases">
        <title>Bradyrhizobium diversity isolated from nodules of Muelleranthus trifoliolatus.</title>
        <authorList>
            <person name="Klepa M."/>
            <person name="Helene L."/>
            <person name="Hungria M."/>
        </authorList>
    </citation>
    <scope>NUCLEOTIDE SEQUENCE [LARGE SCALE GENOMIC DNA]</scope>
    <source>
        <strain evidence="3 4">WSM 1744</strain>
    </source>
</reference>
<dbReference type="SUPFAM" id="SSF50494">
    <property type="entry name" value="Trypsin-like serine proteases"/>
    <property type="match status" value="1"/>
</dbReference>
<dbReference type="Gene3D" id="2.40.10.10">
    <property type="entry name" value="Trypsin-like serine proteases"/>
    <property type="match status" value="2"/>
</dbReference>
<feature type="domain" description="PLL-like beta propeller" evidence="2">
    <location>
        <begin position="411"/>
        <end position="523"/>
    </location>
</feature>
<dbReference type="EMBL" id="JAAVLW010000011">
    <property type="protein sequence ID" value="NOJ50451.1"/>
    <property type="molecule type" value="Genomic_DNA"/>
</dbReference>
<dbReference type="Pfam" id="PF26607">
    <property type="entry name" value="DUF8189"/>
    <property type="match status" value="3"/>
</dbReference>
<organism evidence="3 4">
    <name type="scientific">Bradyrhizobium archetypum</name>
    <dbReference type="NCBI Taxonomy" id="2721160"/>
    <lineage>
        <taxon>Bacteria</taxon>
        <taxon>Pseudomonadati</taxon>
        <taxon>Pseudomonadota</taxon>
        <taxon>Alphaproteobacteria</taxon>
        <taxon>Hyphomicrobiales</taxon>
        <taxon>Nitrobacteraceae</taxon>
        <taxon>Bradyrhizobium</taxon>
    </lineage>
</organism>
<dbReference type="GO" id="GO:0006508">
    <property type="term" value="P:proteolysis"/>
    <property type="evidence" value="ECO:0007669"/>
    <property type="project" value="UniProtKB-KW"/>
</dbReference>
<keyword evidence="1" id="KW-0732">Signal</keyword>
<evidence type="ECO:0000313" key="3">
    <source>
        <dbReference type="EMBL" id="NOJ50451.1"/>
    </source>
</evidence>
<evidence type="ECO:0000313" key="4">
    <source>
        <dbReference type="Proteomes" id="UP000528734"/>
    </source>
</evidence>
<protein>
    <submittedName>
        <fullName evidence="3">Trypsin-like serine protease</fullName>
    </submittedName>
</protein>
<dbReference type="InterPro" id="IPR058502">
    <property type="entry name" value="PLL-like_beta-prop"/>
</dbReference>
<feature type="chain" id="PRO_5030899683" evidence="1">
    <location>
        <begin position="23"/>
        <end position="768"/>
    </location>
</feature>
<dbReference type="SUPFAM" id="SSF89372">
    <property type="entry name" value="Fucose-specific lectin"/>
    <property type="match status" value="1"/>
</dbReference>
<accession>A0A7Y4HA45</accession>
<dbReference type="InterPro" id="IPR043504">
    <property type="entry name" value="Peptidase_S1_PA_chymotrypsin"/>
</dbReference>
<dbReference type="InterPro" id="IPR009003">
    <property type="entry name" value="Peptidase_S1_PA"/>
</dbReference>
<proteinExistence type="predicted"/>
<dbReference type="AlphaFoldDB" id="A0A7Y4HA45"/>
<feature type="domain" description="PLL-like beta propeller" evidence="2">
    <location>
        <begin position="534"/>
        <end position="625"/>
    </location>
</feature>
<feature type="domain" description="PLL-like beta propeller" evidence="2">
    <location>
        <begin position="634"/>
        <end position="764"/>
    </location>
</feature>
<keyword evidence="3" id="KW-0645">Protease</keyword>
<name>A0A7Y4HA45_9BRAD</name>
<dbReference type="CDD" id="cd22954">
    <property type="entry name" value="PLL_lectin"/>
    <property type="match status" value="1"/>
</dbReference>
<keyword evidence="3" id="KW-0378">Hydrolase</keyword>
<gene>
    <name evidence="3" type="ORF">HCN50_30165</name>
</gene>
<dbReference type="RefSeq" id="WP_171713490.1">
    <property type="nucleotide sequence ID" value="NZ_JAAVLW010000011.1"/>
</dbReference>
<dbReference type="Pfam" id="PF13365">
    <property type="entry name" value="Trypsin_2"/>
    <property type="match status" value="1"/>
</dbReference>
<dbReference type="GO" id="GO:0004252">
    <property type="term" value="F:serine-type endopeptidase activity"/>
    <property type="evidence" value="ECO:0007669"/>
    <property type="project" value="InterPro"/>
</dbReference>
<sequence>MRTLNKITRLLVAAFVGVSASALQRPAWGQPAPAMRAVVSADAAPEAMSQLFAKLGAGERTISVPGAAWLQLQFSEVRLGPDGVLTITGASGESQRFSQAQIDAWGGLTAVFNGSELRVSLVKGATEPVSASIKEIIIGLPAGVLSRAEVVVPRPLRNLLGPDFKRFIPGDLRRELRKEGVAPREGVDTESICGSTDDRVASANPRAGRIMPVGCTGWLIEGGNLLSAGHCVGTTFQTVEFNVPASLANGTTVAPPVRDQYRIIAGSIVSQDGGVGNDWAVFQVLPNTQTGLMPAAAQGATFQLSNTDNPAQVRVTGYGVDGPAPNFGAGGGARNAQSQTQQTHVGTLSQNTGGATSGVLRYDTDTQGGNSGSPVIVEGGNIAIGIHTNAGCAVSGGTNAGTSFRNAALWTALPGTQSGWRVFHSTGDRLRNLDVGRNGDGRLEVFGVAPDNTIWNTWQVAPSNGWNGSWNMLYSSGDQLRDLRVARNLDGRLEVFGVAPDDTIWHTWQVAPSNGWNGSWEILYSSSDRLRSLEVGQNADGRLEVFGVAPDNTIWNTWQVAPSNGWNGSWNMLYSSGDQLRDLRVARNLDGRLEVFGVAPDDTIWHTWQVAPSNGWNGSWEILYSSSDRLRSLEVGQNADGRLEIFGVAPDNTIWNTWQVAPSNGWNGSWNILYSSGDQLRSLDVGRNGDGRLELFGVAPDDTIWHTWQVGPSNGWNGSWLMFYVPGDRLRNLDVGQNADGRIEVFGIASNDTIWHTWQVAPSDGWNR</sequence>
<keyword evidence="4" id="KW-1185">Reference proteome</keyword>
<evidence type="ECO:0000256" key="1">
    <source>
        <dbReference type="SAM" id="SignalP"/>
    </source>
</evidence>
<dbReference type="PROSITE" id="PS00134">
    <property type="entry name" value="TRYPSIN_HIS"/>
    <property type="match status" value="1"/>
</dbReference>
<feature type="signal peptide" evidence="1">
    <location>
        <begin position="1"/>
        <end position="22"/>
    </location>
</feature>
<dbReference type="Proteomes" id="UP000528734">
    <property type="component" value="Unassembled WGS sequence"/>
</dbReference>
<dbReference type="InterPro" id="IPR018114">
    <property type="entry name" value="TRYPSIN_HIS"/>
</dbReference>